<name>A0AA37T135_9GAMM</name>
<organism evidence="4 5">
    <name type="scientific">Marinibactrum halimedae</name>
    <dbReference type="NCBI Taxonomy" id="1444977"/>
    <lineage>
        <taxon>Bacteria</taxon>
        <taxon>Pseudomonadati</taxon>
        <taxon>Pseudomonadota</taxon>
        <taxon>Gammaproteobacteria</taxon>
        <taxon>Cellvibrionales</taxon>
        <taxon>Cellvibrionaceae</taxon>
        <taxon>Marinibactrum</taxon>
    </lineage>
</organism>
<dbReference type="Proteomes" id="UP001156870">
    <property type="component" value="Unassembled WGS sequence"/>
</dbReference>
<dbReference type="PANTHER" id="PTHR37423">
    <property type="entry name" value="SOLUBLE LYTIC MUREIN TRANSGLYCOSYLASE-RELATED"/>
    <property type="match status" value="1"/>
</dbReference>
<keyword evidence="2" id="KW-0732">Signal</keyword>
<feature type="domain" description="Transglycosylase SLT" evidence="3">
    <location>
        <begin position="97"/>
        <end position="190"/>
    </location>
</feature>
<dbReference type="EMBL" id="BSPD01000021">
    <property type="protein sequence ID" value="GLS25049.1"/>
    <property type="molecule type" value="Genomic_DNA"/>
</dbReference>
<sequence length="203" mass="23363">MAVGKLSNRRTINVFFRSALILFGVLSLPFLAQAAGTPPDQKVDPQLRQFLLNTIQESDSFQDRFDAEVWLVAMSGRLKRFIKNPEKRLTFLKKVHRYSTRQELSPELVLAVIEVESAFNPYAVSHAGAMGAMQVMPFWKNEIGRPDDNLIDLDTNLQYGTAILKHYLDRSKGRWPEALARYNGSYGSYRYSIKVMDAWDRWK</sequence>
<dbReference type="PANTHER" id="PTHR37423:SF2">
    <property type="entry name" value="MEMBRANE-BOUND LYTIC MUREIN TRANSGLYCOSYLASE C"/>
    <property type="match status" value="1"/>
</dbReference>
<dbReference type="Pfam" id="PF01464">
    <property type="entry name" value="SLT"/>
    <property type="match status" value="1"/>
</dbReference>
<feature type="chain" id="PRO_5041430129" evidence="2">
    <location>
        <begin position="35"/>
        <end position="203"/>
    </location>
</feature>
<evidence type="ECO:0000259" key="3">
    <source>
        <dbReference type="Pfam" id="PF01464"/>
    </source>
</evidence>
<evidence type="ECO:0000313" key="5">
    <source>
        <dbReference type="Proteomes" id="UP001156870"/>
    </source>
</evidence>
<dbReference type="CDD" id="cd00254">
    <property type="entry name" value="LT-like"/>
    <property type="match status" value="1"/>
</dbReference>
<comment type="similarity">
    <text evidence="1">Belongs to the transglycosylase Slt family.</text>
</comment>
<dbReference type="InterPro" id="IPR023346">
    <property type="entry name" value="Lysozyme-like_dom_sf"/>
</dbReference>
<dbReference type="SUPFAM" id="SSF53955">
    <property type="entry name" value="Lysozyme-like"/>
    <property type="match status" value="1"/>
</dbReference>
<evidence type="ECO:0000256" key="1">
    <source>
        <dbReference type="ARBA" id="ARBA00007734"/>
    </source>
</evidence>
<proteinExistence type="inferred from homology"/>
<evidence type="ECO:0000313" key="4">
    <source>
        <dbReference type="EMBL" id="GLS25049.1"/>
    </source>
</evidence>
<dbReference type="Gene3D" id="1.10.530.10">
    <property type="match status" value="1"/>
</dbReference>
<reference evidence="4 5" key="1">
    <citation type="journal article" date="2014" name="Int. J. Syst. Evol. Microbiol.">
        <title>Complete genome sequence of Corynebacterium casei LMG S-19264T (=DSM 44701T), isolated from a smear-ripened cheese.</title>
        <authorList>
            <consortium name="US DOE Joint Genome Institute (JGI-PGF)"/>
            <person name="Walter F."/>
            <person name="Albersmeier A."/>
            <person name="Kalinowski J."/>
            <person name="Ruckert C."/>
        </authorList>
    </citation>
    <scope>NUCLEOTIDE SEQUENCE [LARGE SCALE GENOMIC DNA]</scope>
    <source>
        <strain evidence="4 5">NBRC 110095</strain>
    </source>
</reference>
<dbReference type="InterPro" id="IPR008258">
    <property type="entry name" value="Transglycosylase_SLT_dom_1"/>
</dbReference>
<dbReference type="AlphaFoldDB" id="A0AA37T135"/>
<comment type="caution">
    <text evidence="4">The sequence shown here is derived from an EMBL/GenBank/DDBJ whole genome shotgun (WGS) entry which is preliminary data.</text>
</comment>
<evidence type="ECO:0000256" key="2">
    <source>
        <dbReference type="SAM" id="SignalP"/>
    </source>
</evidence>
<feature type="signal peptide" evidence="2">
    <location>
        <begin position="1"/>
        <end position="34"/>
    </location>
</feature>
<keyword evidence="5" id="KW-1185">Reference proteome</keyword>
<protein>
    <submittedName>
        <fullName evidence="4">Transglycosylase</fullName>
    </submittedName>
</protein>
<gene>
    <name evidence="4" type="ORF">GCM10007877_07630</name>
</gene>
<accession>A0AA37T135</accession>